<dbReference type="InterPro" id="IPR036868">
    <property type="entry name" value="TusA-like_sf"/>
</dbReference>
<dbReference type="RefSeq" id="WP_107142408.1">
    <property type="nucleotide sequence ID" value="NZ_CP028324.1"/>
</dbReference>
<dbReference type="KEGG" id="masz:C9I28_16455"/>
<name>A0A2R4CBQ8_9BURK</name>
<sequence length="90" mass="10266">MRTSTPADDPLQWPATLLDVGGLEAPEPMVRILEALDTLPERGSLRVLIDREPHPLYRVLERYEFRHRTCPTGDGRYELLIWQVPLSSAA</sequence>
<dbReference type="AlphaFoldDB" id="A0A2R4CBQ8"/>
<organism evidence="2 3">
    <name type="scientific">Pseudoduganella armeniaca</name>
    <dbReference type="NCBI Taxonomy" id="2072590"/>
    <lineage>
        <taxon>Bacteria</taxon>
        <taxon>Pseudomonadati</taxon>
        <taxon>Pseudomonadota</taxon>
        <taxon>Betaproteobacteria</taxon>
        <taxon>Burkholderiales</taxon>
        <taxon>Oxalobacteraceae</taxon>
        <taxon>Telluria group</taxon>
        <taxon>Pseudoduganella</taxon>
    </lineage>
</organism>
<accession>A0A2R4CBQ8</accession>
<dbReference type="Pfam" id="PF10006">
    <property type="entry name" value="DUF2249"/>
    <property type="match status" value="1"/>
</dbReference>
<gene>
    <name evidence="2" type="ORF">C9I28_16455</name>
</gene>
<dbReference type="Proteomes" id="UP000240505">
    <property type="component" value="Chromosome"/>
</dbReference>
<evidence type="ECO:0000313" key="3">
    <source>
        <dbReference type="Proteomes" id="UP000240505"/>
    </source>
</evidence>
<evidence type="ECO:0000259" key="1">
    <source>
        <dbReference type="Pfam" id="PF10006"/>
    </source>
</evidence>
<proteinExistence type="predicted"/>
<reference evidence="2 3" key="1">
    <citation type="submission" date="2018-03" db="EMBL/GenBank/DDBJ databases">
        <title>Massilia armeniaca sp. nov., isolated from desert soil.</title>
        <authorList>
            <person name="Huang H."/>
            <person name="Ren M."/>
        </authorList>
    </citation>
    <scope>NUCLEOTIDE SEQUENCE [LARGE SCALE GENOMIC DNA]</scope>
    <source>
        <strain evidence="2 3">ZMN-3</strain>
    </source>
</reference>
<feature type="domain" description="DUF2249" evidence="1">
    <location>
        <begin position="18"/>
        <end position="82"/>
    </location>
</feature>
<dbReference type="OrthoDB" id="151621at2"/>
<protein>
    <recommendedName>
        <fullName evidence="1">DUF2249 domain-containing protein</fullName>
    </recommendedName>
</protein>
<dbReference type="InterPro" id="IPR018720">
    <property type="entry name" value="DUF2249"/>
</dbReference>
<dbReference type="EMBL" id="CP028324">
    <property type="protein sequence ID" value="AVR97059.1"/>
    <property type="molecule type" value="Genomic_DNA"/>
</dbReference>
<evidence type="ECO:0000313" key="2">
    <source>
        <dbReference type="EMBL" id="AVR97059.1"/>
    </source>
</evidence>
<keyword evidence="3" id="KW-1185">Reference proteome</keyword>
<dbReference type="SUPFAM" id="SSF64307">
    <property type="entry name" value="SirA-like"/>
    <property type="match status" value="1"/>
</dbReference>